<feature type="non-terminal residue" evidence="1">
    <location>
        <position position="113"/>
    </location>
</feature>
<comment type="caution">
    <text evidence="1">The sequence shown here is derived from an EMBL/GenBank/DDBJ whole genome shotgun (WGS) entry which is preliminary data.</text>
</comment>
<sequence>MSELCGKDARLLYTSVWNPFQRPAPAFFLLAPKPLEKITLASFSGHPAAPPLILCLEALPKLLLPRPYLPVHPSACGSAAACPGDIRLPIRTGCQTQLRGSTPFPLDLHPSPD</sequence>
<accession>A0ABV0NJJ9</accession>
<name>A0ABV0NJJ9_9TELE</name>
<gene>
    <name evidence="1" type="ORF">GOODEAATRI_008481</name>
</gene>
<reference evidence="1 2" key="1">
    <citation type="submission" date="2021-06" db="EMBL/GenBank/DDBJ databases">
        <authorList>
            <person name="Palmer J.M."/>
        </authorList>
    </citation>
    <scope>NUCLEOTIDE SEQUENCE [LARGE SCALE GENOMIC DNA]</scope>
    <source>
        <strain evidence="1 2">GA_2019</strain>
        <tissue evidence="1">Muscle</tissue>
    </source>
</reference>
<organism evidence="1 2">
    <name type="scientific">Goodea atripinnis</name>
    <dbReference type="NCBI Taxonomy" id="208336"/>
    <lineage>
        <taxon>Eukaryota</taxon>
        <taxon>Metazoa</taxon>
        <taxon>Chordata</taxon>
        <taxon>Craniata</taxon>
        <taxon>Vertebrata</taxon>
        <taxon>Euteleostomi</taxon>
        <taxon>Actinopterygii</taxon>
        <taxon>Neopterygii</taxon>
        <taxon>Teleostei</taxon>
        <taxon>Neoteleostei</taxon>
        <taxon>Acanthomorphata</taxon>
        <taxon>Ovalentaria</taxon>
        <taxon>Atherinomorphae</taxon>
        <taxon>Cyprinodontiformes</taxon>
        <taxon>Goodeidae</taxon>
        <taxon>Goodea</taxon>
    </lineage>
</organism>
<dbReference type="Proteomes" id="UP001476798">
    <property type="component" value="Unassembled WGS sequence"/>
</dbReference>
<evidence type="ECO:0000313" key="2">
    <source>
        <dbReference type="Proteomes" id="UP001476798"/>
    </source>
</evidence>
<evidence type="ECO:0000313" key="1">
    <source>
        <dbReference type="EMBL" id="MEQ2171221.1"/>
    </source>
</evidence>
<keyword evidence="2" id="KW-1185">Reference proteome</keyword>
<dbReference type="EMBL" id="JAHRIO010040433">
    <property type="protein sequence ID" value="MEQ2171221.1"/>
    <property type="molecule type" value="Genomic_DNA"/>
</dbReference>
<protein>
    <submittedName>
        <fullName evidence="1">Uncharacterized protein</fullName>
    </submittedName>
</protein>
<proteinExistence type="predicted"/>